<dbReference type="InterPro" id="IPR036249">
    <property type="entry name" value="Thioredoxin-like_sf"/>
</dbReference>
<dbReference type="EMBL" id="JABCRI010000020">
    <property type="protein sequence ID" value="KAF8387895.1"/>
    <property type="molecule type" value="Genomic_DNA"/>
</dbReference>
<feature type="domain" description="Glutaredoxin" evidence="5">
    <location>
        <begin position="14"/>
        <end position="75"/>
    </location>
</feature>
<evidence type="ECO:0000256" key="3">
    <source>
        <dbReference type="ARBA" id="ARBA00022490"/>
    </source>
</evidence>
<dbReference type="PANTHER" id="PTHR10168">
    <property type="entry name" value="GLUTAREDOXIN"/>
    <property type="match status" value="1"/>
</dbReference>
<keyword evidence="4" id="KW-0676">Redox-active center</keyword>
<dbReference type="CDD" id="cd03419">
    <property type="entry name" value="GRX_GRXh_1_2_like"/>
    <property type="match status" value="1"/>
</dbReference>
<dbReference type="InterPro" id="IPR011905">
    <property type="entry name" value="GlrX-like_pln_2"/>
</dbReference>
<dbReference type="PRINTS" id="PR00160">
    <property type="entry name" value="GLUTAREDOXIN"/>
</dbReference>
<keyword evidence="3" id="KW-0963">Cytoplasm</keyword>
<dbReference type="NCBIfam" id="TIGR02189">
    <property type="entry name" value="GlrX-like_plant"/>
    <property type="match status" value="1"/>
</dbReference>
<keyword evidence="7" id="KW-1185">Reference proteome</keyword>
<evidence type="ECO:0000313" key="6">
    <source>
        <dbReference type="EMBL" id="KAF8387895.1"/>
    </source>
</evidence>
<dbReference type="Gene3D" id="3.40.30.10">
    <property type="entry name" value="Glutaredoxin"/>
    <property type="match status" value="1"/>
</dbReference>
<gene>
    <name evidence="6" type="ORF">HHK36_026557</name>
</gene>
<evidence type="ECO:0000313" key="7">
    <source>
        <dbReference type="Proteomes" id="UP000655225"/>
    </source>
</evidence>
<comment type="similarity">
    <text evidence="2">Belongs to the glutaredoxin family. CC-type subfamily.</text>
</comment>
<dbReference type="InterPro" id="IPR014025">
    <property type="entry name" value="Glutaredoxin_subgr"/>
</dbReference>
<dbReference type="AlphaFoldDB" id="A0A834YH33"/>
<name>A0A834YH33_TETSI</name>
<dbReference type="InterPro" id="IPR002109">
    <property type="entry name" value="Glutaredoxin"/>
</dbReference>
<accession>A0A834YH33</accession>
<organism evidence="6 7">
    <name type="scientific">Tetracentron sinense</name>
    <name type="common">Spur-leaf</name>
    <dbReference type="NCBI Taxonomy" id="13715"/>
    <lineage>
        <taxon>Eukaryota</taxon>
        <taxon>Viridiplantae</taxon>
        <taxon>Streptophyta</taxon>
        <taxon>Embryophyta</taxon>
        <taxon>Tracheophyta</taxon>
        <taxon>Spermatophyta</taxon>
        <taxon>Magnoliopsida</taxon>
        <taxon>Trochodendrales</taxon>
        <taxon>Trochodendraceae</taxon>
        <taxon>Tetracentron</taxon>
    </lineage>
</organism>
<dbReference type="Proteomes" id="UP000655225">
    <property type="component" value="Unassembled WGS sequence"/>
</dbReference>
<dbReference type="OrthoDB" id="418495at2759"/>
<sequence length="103" mass="11329">MAERVMRLAAQSPVVIFSRSNCCMCHTIKTLISEHGAYPLVHQLDEDPNGRELERALLRMGCNPAIPAVFIGGQLAGGASEVMTLQLSSSLRPWLIRARAIWV</sequence>
<evidence type="ECO:0000256" key="1">
    <source>
        <dbReference type="ARBA" id="ARBA00004496"/>
    </source>
</evidence>
<reference evidence="6 7" key="1">
    <citation type="submission" date="2020-04" db="EMBL/GenBank/DDBJ databases">
        <title>Plant Genome Project.</title>
        <authorList>
            <person name="Zhang R.-G."/>
        </authorList>
    </citation>
    <scope>NUCLEOTIDE SEQUENCE [LARGE SCALE GENOMIC DNA]</scope>
    <source>
        <strain evidence="6">YNK0</strain>
        <tissue evidence="6">Leaf</tissue>
    </source>
</reference>
<dbReference type="SUPFAM" id="SSF52833">
    <property type="entry name" value="Thioredoxin-like"/>
    <property type="match status" value="1"/>
</dbReference>
<protein>
    <recommendedName>
        <fullName evidence="5">Glutaredoxin domain-containing protein</fullName>
    </recommendedName>
</protein>
<evidence type="ECO:0000259" key="5">
    <source>
        <dbReference type="Pfam" id="PF00462"/>
    </source>
</evidence>
<dbReference type="GO" id="GO:0005737">
    <property type="term" value="C:cytoplasm"/>
    <property type="evidence" value="ECO:0007669"/>
    <property type="project" value="UniProtKB-SubCell"/>
</dbReference>
<proteinExistence type="inferred from homology"/>
<dbReference type="Pfam" id="PF00462">
    <property type="entry name" value="Glutaredoxin"/>
    <property type="match status" value="1"/>
</dbReference>
<comment type="subcellular location">
    <subcellularLocation>
        <location evidence="1">Cytoplasm</location>
    </subcellularLocation>
</comment>
<comment type="caution">
    <text evidence="6">The sequence shown here is derived from an EMBL/GenBank/DDBJ whole genome shotgun (WGS) entry which is preliminary data.</text>
</comment>
<dbReference type="PROSITE" id="PS51354">
    <property type="entry name" value="GLUTAREDOXIN_2"/>
    <property type="match status" value="1"/>
</dbReference>
<evidence type="ECO:0000256" key="2">
    <source>
        <dbReference type="ARBA" id="ARBA00007568"/>
    </source>
</evidence>
<evidence type="ECO:0000256" key="4">
    <source>
        <dbReference type="ARBA" id="ARBA00023284"/>
    </source>
</evidence>